<feature type="signal peptide" evidence="1">
    <location>
        <begin position="1"/>
        <end position="28"/>
    </location>
</feature>
<evidence type="ECO:0000259" key="2">
    <source>
        <dbReference type="Pfam" id="PF16470"/>
    </source>
</evidence>
<evidence type="ECO:0000256" key="1">
    <source>
        <dbReference type="SAM" id="SignalP"/>
    </source>
</evidence>
<dbReference type="InterPro" id="IPR038466">
    <property type="entry name" value="S8_pro-domain_sf"/>
</dbReference>
<gene>
    <name evidence="3" type="ORF">XELAEV_180101272mg</name>
</gene>
<dbReference type="SUPFAM" id="SSF54897">
    <property type="entry name" value="Protease propeptides/inhibitors"/>
    <property type="match status" value="1"/>
</dbReference>
<feature type="non-terminal residue" evidence="3">
    <location>
        <position position="60"/>
    </location>
</feature>
<dbReference type="InterPro" id="IPR032815">
    <property type="entry name" value="S8_pro-domain"/>
</dbReference>
<reference evidence="4" key="1">
    <citation type="journal article" date="2016" name="Nature">
        <title>Genome evolution in the allotetraploid frog Xenopus laevis.</title>
        <authorList>
            <person name="Session A.M."/>
            <person name="Uno Y."/>
            <person name="Kwon T."/>
            <person name="Chapman J.A."/>
            <person name="Toyoda A."/>
            <person name="Takahashi S."/>
            <person name="Fukui A."/>
            <person name="Hikosaka A."/>
            <person name="Suzuki A."/>
            <person name="Kondo M."/>
            <person name="van Heeringen S.J."/>
            <person name="Quigley I."/>
            <person name="Heinz S."/>
            <person name="Ogino H."/>
            <person name="Ochi H."/>
            <person name="Hellsten U."/>
            <person name="Lyons J.B."/>
            <person name="Simakov O."/>
            <person name="Putnam N."/>
            <person name="Stites J."/>
            <person name="Kuroki Y."/>
            <person name="Tanaka T."/>
            <person name="Michiue T."/>
            <person name="Watanabe M."/>
            <person name="Bogdanovic O."/>
            <person name="Lister R."/>
            <person name="Georgiou G."/>
            <person name="Paranjpe S.S."/>
            <person name="van Kruijsbergen I."/>
            <person name="Shu S."/>
            <person name="Carlson J."/>
            <person name="Kinoshita T."/>
            <person name="Ohta Y."/>
            <person name="Mawaribuchi S."/>
            <person name="Jenkins J."/>
            <person name="Grimwood J."/>
            <person name="Schmutz J."/>
            <person name="Mitros T."/>
            <person name="Mozaffari S.V."/>
            <person name="Suzuki Y."/>
            <person name="Haramoto Y."/>
            <person name="Yamamoto T.S."/>
            <person name="Takagi C."/>
            <person name="Heald R."/>
            <person name="Miller K."/>
            <person name="Haudenschild C."/>
            <person name="Kitzman J."/>
            <person name="Nakayama T."/>
            <person name="Izutsu Y."/>
            <person name="Robert J."/>
            <person name="Fortriede J."/>
            <person name="Burns K."/>
            <person name="Lotay V."/>
            <person name="Karimi K."/>
            <person name="Yasuoka Y."/>
            <person name="Dichmann D.S."/>
            <person name="Flajnik M.F."/>
            <person name="Houston D.W."/>
            <person name="Shendure J."/>
            <person name="DuPasquier L."/>
            <person name="Vize P.D."/>
            <person name="Zorn A.M."/>
            <person name="Ito M."/>
            <person name="Marcotte E.M."/>
            <person name="Wallingford J.B."/>
            <person name="Ito Y."/>
            <person name="Asashima M."/>
            <person name="Ueno N."/>
            <person name="Matsuda Y."/>
            <person name="Veenstra G.J."/>
            <person name="Fujiyama A."/>
            <person name="Harland R.M."/>
            <person name="Taira M."/>
            <person name="Rokhsar D.S."/>
        </authorList>
    </citation>
    <scope>NUCLEOTIDE SEQUENCE [LARGE SCALE GENOMIC DNA]</scope>
    <source>
        <strain evidence="4">J</strain>
    </source>
</reference>
<feature type="chain" id="PRO_5036695252" description="Peptidase S8 pro-domain domain-containing protein" evidence="1">
    <location>
        <begin position="29"/>
        <end position="60"/>
    </location>
</feature>
<feature type="non-terminal residue" evidence="3">
    <location>
        <position position="1"/>
    </location>
</feature>
<dbReference type="EMBL" id="CM004467">
    <property type="protein sequence ID" value="OCT97893.1"/>
    <property type="molecule type" value="Genomic_DNA"/>
</dbReference>
<accession>A0A974I1E1</accession>
<dbReference type="Proteomes" id="UP000694892">
    <property type="component" value="Chromosome 1S"/>
</dbReference>
<evidence type="ECO:0000313" key="4">
    <source>
        <dbReference type="Proteomes" id="UP000694892"/>
    </source>
</evidence>
<dbReference type="AlphaFoldDB" id="A0A974I1E1"/>
<keyword evidence="1" id="KW-0732">Signal</keyword>
<dbReference type="Pfam" id="PF16470">
    <property type="entry name" value="S8_pro-domain"/>
    <property type="match status" value="1"/>
</dbReference>
<name>A0A974I1E1_XENLA</name>
<dbReference type="Gene3D" id="3.30.70.850">
    <property type="entry name" value="Peptidase S8, pro-domain"/>
    <property type="match status" value="1"/>
</dbReference>
<evidence type="ECO:0000313" key="3">
    <source>
        <dbReference type="EMBL" id="OCT97893.1"/>
    </source>
</evidence>
<protein>
    <recommendedName>
        <fullName evidence="2">Peptidase S8 pro-domain domain-containing protein</fullName>
    </recommendedName>
</protein>
<feature type="domain" description="Peptidase S8 pro-domain" evidence="2">
    <location>
        <begin position="34"/>
        <end position="60"/>
    </location>
</feature>
<organism evidence="3 4">
    <name type="scientific">Xenopus laevis</name>
    <name type="common">African clawed frog</name>
    <dbReference type="NCBI Taxonomy" id="8355"/>
    <lineage>
        <taxon>Eukaryota</taxon>
        <taxon>Metazoa</taxon>
        <taxon>Chordata</taxon>
        <taxon>Craniata</taxon>
        <taxon>Vertebrata</taxon>
        <taxon>Euteleostomi</taxon>
        <taxon>Amphibia</taxon>
        <taxon>Batrachia</taxon>
        <taxon>Anura</taxon>
        <taxon>Pipoidea</taxon>
        <taxon>Pipidae</taxon>
        <taxon>Xenopodinae</taxon>
        <taxon>Xenopus</taxon>
        <taxon>Xenopus</taxon>
    </lineage>
</organism>
<sequence>MANKWLPGRCQLVTLTVLLPILIAPCWARTFTNHWAVRIAGGENEANRIASKYGYINIGQ</sequence>
<proteinExistence type="predicted"/>